<dbReference type="Gene3D" id="1.20.1050.10">
    <property type="match status" value="1"/>
</dbReference>
<comment type="caution">
    <text evidence="3">The sequence shown here is derived from an EMBL/GenBank/DDBJ whole genome shotgun (WGS) entry which is preliminary data.</text>
</comment>
<dbReference type="PANTHER" id="PTHR42673:SF4">
    <property type="entry name" value="MALEYLACETOACETATE ISOMERASE"/>
    <property type="match status" value="1"/>
</dbReference>
<dbReference type="InterPro" id="IPR034345">
    <property type="entry name" value="Gtt2-like_N"/>
</dbReference>
<sequence>MTLTIPVLYESKGSPNARRVRIFIAEKGIDIPMKPVDLGAKEQFSDAYRAVNPRSQVPALVLAGGPVIGEVPAIWRYLEEAYPQTPLLGKTAESKALVTMWERRAELDGFAPVMEGVRNAVAGLKGRALSGPHAYEQIPELVERSKQRVANFFPTSTNGSRGSGSLPATNSRRRTSPRWSRSTSRPTRSRCRFHQNMPHFTDGMTKSLPGRAPPHKTWGRRFPYVHAAFRGGEEKHRSDFRASLPAVQVAEAM</sequence>
<evidence type="ECO:0000313" key="3">
    <source>
        <dbReference type="EMBL" id="MFK4446205.1"/>
    </source>
</evidence>
<dbReference type="CDD" id="cd03051">
    <property type="entry name" value="GST_N_GTT2_like"/>
    <property type="match status" value="1"/>
</dbReference>
<evidence type="ECO:0000259" key="2">
    <source>
        <dbReference type="PROSITE" id="PS50404"/>
    </source>
</evidence>
<gene>
    <name evidence="3" type="ORF">ABH943_006237</name>
</gene>
<dbReference type="InterPro" id="IPR040079">
    <property type="entry name" value="Glutathione_S-Trfase"/>
</dbReference>
<protein>
    <submittedName>
        <fullName evidence="3">Glutathione S-transferase</fullName>
    </submittedName>
</protein>
<accession>A0ABW8MR71</accession>
<dbReference type="Proteomes" id="UP001620514">
    <property type="component" value="Unassembled WGS sequence"/>
</dbReference>
<evidence type="ECO:0000313" key="4">
    <source>
        <dbReference type="Proteomes" id="UP001620514"/>
    </source>
</evidence>
<dbReference type="PANTHER" id="PTHR42673">
    <property type="entry name" value="MALEYLACETOACETATE ISOMERASE"/>
    <property type="match status" value="1"/>
</dbReference>
<dbReference type="Gene3D" id="3.40.30.10">
    <property type="entry name" value="Glutaredoxin"/>
    <property type="match status" value="1"/>
</dbReference>
<feature type="region of interest" description="Disordered" evidence="1">
    <location>
        <begin position="152"/>
        <end position="189"/>
    </location>
</feature>
<reference evidence="3 4" key="1">
    <citation type="submission" date="2024-11" db="EMBL/GenBank/DDBJ databases">
        <title>Using genomics to understand microbial adaptation to soil warming.</title>
        <authorList>
            <person name="Deangelis K.M. PhD."/>
        </authorList>
    </citation>
    <scope>NUCLEOTIDE SEQUENCE [LARGE SCALE GENOMIC DNA]</scope>
    <source>
        <strain evidence="3 4">GAS97</strain>
    </source>
</reference>
<dbReference type="SUPFAM" id="SSF52833">
    <property type="entry name" value="Thioredoxin-like"/>
    <property type="match status" value="1"/>
</dbReference>
<dbReference type="InterPro" id="IPR036249">
    <property type="entry name" value="Thioredoxin-like_sf"/>
</dbReference>
<dbReference type="InterPro" id="IPR004045">
    <property type="entry name" value="Glutathione_S-Trfase_N"/>
</dbReference>
<feature type="compositionally biased region" description="Low complexity" evidence="1">
    <location>
        <begin position="177"/>
        <end position="186"/>
    </location>
</feature>
<keyword evidence="4" id="KW-1185">Reference proteome</keyword>
<dbReference type="PROSITE" id="PS50404">
    <property type="entry name" value="GST_NTER"/>
    <property type="match status" value="1"/>
</dbReference>
<dbReference type="EMBL" id="JBIYDN010000024">
    <property type="protein sequence ID" value="MFK4446205.1"/>
    <property type="molecule type" value="Genomic_DNA"/>
</dbReference>
<organism evidence="3 4">
    <name type="scientific">Caballeronia udeis</name>
    <dbReference type="NCBI Taxonomy" id="1232866"/>
    <lineage>
        <taxon>Bacteria</taxon>
        <taxon>Pseudomonadati</taxon>
        <taxon>Pseudomonadota</taxon>
        <taxon>Betaproteobacteria</taxon>
        <taxon>Burkholderiales</taxon>
        <taxon>Burkholderiaceae</taxon>
        <taxon>Caballeronia</taxon>
    </lineage>
</organism>
<dbReference type="Pfam" id="PF13417">
    <property type="entry name" value="GST_N_3"/>
    <property type="match status" value="1"/>
</dbReference>
<proteinExistence type="predicted"/>
<feature type="domain" description="GST N-terminal" evidence="2">
    <location>
        <begin position="4"/>
        <end position="86"/>
    </location>
</feature>
<dbReference type="SFLD" id="SFLDS00019">
    <property type="entry name" value="Glutathione_Transferase_(cytos"/>
    <property type="match status" value="1"/>
</dbReference>
<evidence type="ECO:0000256" key="1">
    <source>
        <dbReference type="SAM" id="MobiDB-lite"/>
    </source>
</evidence>
<name>A0ABW8MR71_9BURK</name>